<evidence type="ECO:0000256" key="1">
    <source>
        <dbReference type="ARBA" id="ARBA00023015"/>
    </source>
</evidence>
<dbReference type="SMART" id="SM00345">
    <property type="entry name" value="HTH_GNTR"/>
    <property type="match status" value="1"/>
</dbReference>
<sequence>MPSELNPRSSSPLYQQVMDDIVHDIASGLYRPGEKIPSEADLGDIYDVSRITVRRAVEELVKQGKLTKRQGKGTFVNEAEEGPSSFQNDDIVQSFSVTCEANGVVPGAVLVTRELAPLPDGGAAFFGGACDGRAVRVKRVRTADGRPLMVEDNFFDPERYQFLLESDLDGCSIFRLIEERCGLVPRNSDSCVLSMERADIELAGLLQVPENEPLFSVRGEYLDQYGNPMFLGIQHVVGKHYSFRL</sequence>
<evidence type="ECO:0000313" key="6">
    <source>
        <dbReference type="Proteomes" id="UP000196560"/>
    </source>
</evidence>
<evidence type="ECO:0000313" key="5">
    <source>
        <dbReference type="EMBL" id="OUN43456.1"/>
    </source>
</evidence>
<dbReference type="SMART" id="SM00866">
    <property type="entry name" value="UTRA"/>
    <property type="match status" value="1"/>
</dbReference>
<dbReference type="EMBL" id="NFHO01000004">
    <property type="protein sequence ID" value="OUN43456.1"/>
    <property type="molecule type" value="Genomic_DNA"/>
</dbReference>
<dbReference type="PANTHER" id="PTHR44846">
    <property type="entry name" value="MANNOSYL-D-GLYCERATE TRANSPORT/METABOLISM SYSTEM REPRESSOR MNGR-RELATED"/>
    <property type="match status" value="1"/>
</dbReference>
<dbReference type="GO" id="GO:0003677">
    <property type="term" value="F:DNA binding"/>
    <property type="evidence" value="ECO:0007669"/>
    <property type="project" value="UniProtKB-KW"/>
</dbReference>
<proteinExistence type="predicted"/>
<dbReference type="PANTHER" id="PTHR44846:SF1">
    <property type="entry name" value="MANNOSYL-D-GLYCERATE TRANSPORT_METABOLISM SYSTEM REPRESSOR MNGR-RELATED"/>
    <property type="match status" value="1"/>
</dbReference>
<keyword evidence="2" id="KW-0238">DNA-binding</keyword>
<dbReference type="RefSeq" id="WP_019128056.1">
    <property type="nucleotide sequence ID" value="NZ_DBEYNO010000106.1"/>
</dbReference>
<dbReference type="SUPFAM" id="SSF46785">
    <property type="entry name" value="Winged helix' DNA-binding domain"/>
    <property type="match status" value="1"/>
</dbReference>
<dbReference type="InterPro" id="IPR011663">
    <property type="entry name" value="UTRA"/>
</dbReference>
<dbReference type="AlphaFoldDB" id="A0A1Y3U3Y9"/>
<dbReference type="InterPro" id="IPR036390">
    <property type="entry name" value="WH_DNA-bd_sf"/>
</dbReference>
<dbReference type="GO" id="GO:0003700">
    <property type="term" value="F:DNA-binding transcription factor activity"/>
    <property type="evidence" value="ECO:0007669"/>
    <property type="project" value="InterPro"/>
</dbReference>
<feature type="domain" description="HTH gntR-type" evidence="4">
    <location>
        <begin position="11"/>
        <end position="79"/>
    </location>
</feature>
<dbReference type="GeneID" id="98653013"/>
<dbReference type="InterPro" id="IPR036388">
    <property type="entry name" value="WH-like_DNA-bd_sf"/>
</dbReference>
<dbReference type="SUPFAM" id="SSF64288">
    <property type="entry name" value="Chorismate lyase-like"/>
    <property type="match status" value="1"/>
</dbReference>
<dbReference type="STRING" id="1118060.GCA_000311845_00747"/>
<reference evidence="6" key="1">
    <citation type="submission" date="2017-04" db="EMBL/GenBank/DDBJ databases">
        <title>Function of individual gut microbiota members based on whole genome sequencing of pure cultures obtained from chicken caecum.</title>
        <authorList>
            <person name="Medvecky M."/>
            <person name="Cejkova D."/>
            <person name="Polansky O."/>
            <person name="Karasova D."/>
            <person name="Kubasova T."/>
            <person name="Cizek A."/>
            <person name="Rychlik I."/>
        </authorList>
    </citation>
    <scope>NUCLEOTIDE SEQUENCE [LARGE SCALE GENOMIC DNA]</scope>
    <source>
        <strain evidence="6">An70</strain>
    </source>
</reference>
<dbReference type="Pfam" id="PF07702">
    <property type="entry name" value="UTRA"/>
    <property type="match status" value="1"/>
</dbReference>
<dbReference type="Gene3D" id="1.10.10.10">
    <property type="entry name" value="Winged helix-like DNA-binding domain superfamily/Winged helix DNA-binding domain"/>
    <property type="match status" value="1"/>
</dbReference>
<gene>
    <name evidence="5" type="ORF">B5G21_04815</name>
</gene>
<evidence type="ECO:0000256" key="2">
    <source>
        <dbReference type="ARBA" id="ARBA00023125"/>
    </source>
</evidence>
<dbReference type="CDD" id="cd07377">
    <property type="entry name" value="WHTH_GntR"/>
    <property type="match status" value="1"/>
</dbReference>
<dbReference type="FunFam" id="1.10.10.10:FF:000079">
    <property type="entry name" value="GntR family transcriptional regulator"/>
    <property type="match status" value="1"/>
</dbReference>
<keyword evidence="6" id="KW-1185">Reference proteome</keyword>
<dbReference type="InterPro" id="IPR028978">
    <property type="entry name" value="Chorismate_lyase_/UTRA_dom_sf"/>
</dbReference>
<evidence type="ECO:0000256" key="3">
    <source>
        <dbReference type="ARBA" id="ARBA00023163"/>
    </source>
</evidence>
<dbReference type="Proteomes" id="UP000196560">
    <property type="component" value="Unassembled WGS sequence"/>
</dbReference>
<dbReference type="Pfam" id="PF00392">
    <property type="entry name" value="GntR"/>
    <property type="match status" value="1"/>
</dbReference>
<dbReference type="InterPro" id="IPR000524">
    <property type="entry name" value="Tscrpt_reg_HTH_GntR"/>
</dbReference>
<protein>
    <recommendedName>
        <fullName evidence="4">HTH gntR-type domain-containing protein</fullName>
    </recommendedName>
</protein>
<name>A0A1Y3U3Y9_9ACTN</name>
<organism evidence="5 6">
    <name type="scientific">Enorma massiliensis</name>
    <dbReference type="NCBI Taxonomy" id="1472761"/>
    <lineage>
        <taxon>Bacteria</taxon>
        <taxon>Bacillati</taxon>
        <taxon>Actinomycetota</taxon>
        <taxon>Coriobacteriia</taxon>
        <taxon>Coriobacteriales</taxon>
        <taxon>Coriobacteriaceae</taxon>
        <taxon>Enorma</taxon>
    </lineage>
</organism>
<comment type="caution">
    <text evidence="5">The sequence shown here is derived from an EMBL/GenBank/DDBJ whole genome shotgun (WGS) entry which is preliminary data.</text>
</comment>
<keyword evidence="1" id="KW-0805">Transcription regulation</keyword>
<dbReference type="eggNOG" id="COG2188">
    <property type="taxonomic scope" value="Bacteria"/>
</dbReference>
<evidence type="ECO:0000259" key="4">
    <source>
        <dbReference type="PROSITE" id="PS50949"/>
    </source>
</evidence>
<dbReference type="InterPro" id="IPR050679">
    <property type="entry name" value="Bact_HTH_transcr_reg"/>
</dbReference>
<accession>A0A1Y3U3Y9</accession>
<keyword evidence="3" id="KW-0804">Transcription</keyword>
<dbReference type="PROSITE" id="PS50949">
    <property type="entry name" value="HTH_GNTR"/>
    <property type="match status" value="1"/>
</dbReference>
<dbReference type="Gene3D" id="3.40.1410.10">
    <property type="entry name" value="Chorismate lyase-like"/>
    <property type="match status" value="1"/>
</dbReference>
<dbReference type="GO" id="GO:0045892">
    <property type="term" value="P:negative regulation of DNA-templated transcription"/>
    <property type="evidence" value="ECO:0007669"/>
    <property type="project" value="TreeGrafter"/>
</dbReference>
<dbReference type="PRINTS" id="PR00035">
    <property type="entry name" value="HTHGNTR"/>
</dbReference>